<proteinExistence type="predicted"/>
<dbReference type="EMBL" id="CP032416">
    <property type="protein sequence ID" value="AYD41252.1"/>
    <property type="molecule type" value="Genomic_DNA"/>
</dbReference>
<dbReference type="OrthoDB" id="1722540at2"/>
<gene>
    <name evidence="1" type="ORF">D4Z93_12310</name>
</gene>
<keyword evidence="2" id="KW-1185">Reference proteome</keyword>
<dbReference type="KEGG" id="cfer:D4Z93_12310"/>
<accession>A0A386H6C2</accession>
<dbReference type="Proteomes" id="UP000266301">
    <property type="component" value="Chromosome"/>
</dbReference>
<name>A0A386H6C2_9CLOT</name>
<evidence type="ECO:0000313" key="1">
    <source>
        <dbReference type="EMBL" id="AYD41252.1"/>
    </source>
</evidence>
<evidence type="ECO:0000313" key="2">
    <source>
        <dbReference type="Proteomes" id="UP000266301"/>
    </source>
</evidence>
<dbReference type="Pfam" id="PF18937">
    <property type="entry name" value="DUF5685"/>
    <property type="match status" value="1"/>
</dbReference>
<organism evidence="1 2">
    <name type="scientific">Clostridium fermenticellae</name>
    <dbReference type="NCBI Taxonomy" id="2068654"/>
    <lineage>
        <taxon>Bacteria</taxon>
        <taxon>Bacillati</taxon>
        <taxon>Bacillota</taxon>
        <taxon>Clostridia</taxon>
        <taxon>Eubacteriales</taxon>
        <taxon>Clostridiaceae</taxon>
        <taxon>Clostridium</taxon>
    </lineage>
</organism>
<protein>
    <submittedName>
        <fullName evidence="1">Uncharacterized protein</fullName>
    </submittedName>
</protein>
<dbReference type="InterPro" id="IPR043740">
    <property type="entry name" value="DUF5685"/>
</dbReference>
<reference evidence="1 2" key="1">
    <citation type="journal article" date="2019" name="Int. J. Syst. Evol. Microbiol.">
        <title>Clostridium fermenticellae sp. nov., isolated from the mud in a fermentation cellar for the production of the Chinese liquor, baijiu.</title>
        <authorList>
            <person name="Xu P.X."/>
            <person name="Chai L.J."/>
            <person name="Qiu T."/>
            <person name="Zhang X.J."/>
            <person name="Lu Z.M."/>
            <person name="Xiao C."/>
            <person name="Wang S.T."/>
            <person name="Shen C.H."/>
            <person name="Shi J.S."/>
            <person name="Xu Z.H."/>
        </authorList>
    </citation>
    <scope>NUCLEOTIDE SEQUENCE [LARGE SCALE GENOMIC DNA]</scope>
    <source>
        <strain evidence="1 2">JN500901</strain>
    </source>
</reference>
<dbReference type="RefSeq" id="WP_119973928.1">
    <property type="nucleotide sequence ID" value="NZ_CP032416.1"/>
</dbReference>
<sequence length="293" mass="34099">MFGYVTPCKMELKIKDYEKFKAYYCGLCKSIKTNIGNIPRFSLNYDMTFLAILLDSIYGEKTSYSKITCSIHVLKKKIIVNENNCLKYAAFCNIILSYYKLLDNINDDSSFKSRVFSIFLKKYVQNVPPYLNGHLDYIKEELNNLNTIESLNKSCESIDKVSHPFAKLIGFILSSYKNDENKPNLYWLGYNLGKWIYIIDAWDDLENDIKGKKFNAINACFNKSNDDYKTFSKSIERQIDFTLVSCASECLATLNKLPLKRNEDLLYNILQLGLMEKMDKVFKRSVYNNEKSI</sequence>
<dbReference type="AlphaFoldDB" id="A0A386H6C2"/>